<sequence length="460" mass="52166">MTIKRAEILFTFIVLLLGYSLFIYPQVISDWRTYSFDDGTYSHAYLMPFIIVTLLWQQRNNLELRFHTGYLLAMLSVAAILAVSITAQQVSILRLLFPLYVILLFCTLVRPSLALVVPLALLWFISPVWGSLTAPLQYISVVITKFIMQLTHIPVYVDGNFIQIPQGVFEIAEGCSGLRYFIVSLALSTLLCHLHLRKLKNMLLLTFCAVIGAILVNGVRIVLIILIGYYSDMQSSIVKDHNMFGWFLYIPFIVVLFYLVGKLEPHPASEDKPYATQRLAAMPLALVIGASLLASGISIKLLMGQYPVLDFSPVELTTTNKDQTPSPYIPAYSRKAHNVRHMSGVEVIDISYQFDGRHDANRADYYLNNMIPQGWNKVSSDVTNNSRLIWLSDHSGNNAILQYWYEANGQKTGSVGVYKRNRIKQALQLNAKSSLHWQFIRCSSLRCQDEANLLRQLLNE</sequence>
<reference evidence="9 10" key="1">
    <citation type="journal article" date="2019" name="Int. J. Syst. Evol. Microbiol.">
        <title>The Global Catalogue of Microorganisms (GCM) 10K type strain sequencing project: providing services to taxonomists for standard genome sequencing and annotation.</title>
        <authorList>
            <consortium name="The Broad Institute Genomics Platform"/>
            <consortium name="The Broad Institute Genome Sequencing Center for Infectious Disease"/>
            <person name="Wu L."/>
            <person name="Ma J."/>
        </authorList>
    </citation>
    <scope>NUCLEOTIDE SEQUENCE [LARGE SCALE GENOMIC DNA]</scope>
    <source>
        <strain evidence="9 10">JCM 14331</strain>
    </source>
</reference>
<keyword evidence="2" id="KW-1003">Cell membrane</keyword>
<keyword evidence="10" id="KW-1185">Reference proteome</keyword>
<organism evidence="9 10">
    <name type="scientific">Rheinheimera aquimaris</name>
    <dbReference type="NCBI Taxonomy" id="412437"/>
    <lineage>
        <taxon>Bacteria</taxon>
        <taxon>Pseudomonadati</taxon>
        <taxon>Pseudomonadota</taxon>
        <taxon>Gammaproteobacteria</taxon>
        <taxon>Chromatiales</taxon>
        <taxon>Chromatiaceae</taxon>
        <taxon>Rheinheimera</taxon>
    </lineage>
</organism>
<evidence type="ECO:0000313" key="9">
    <source>
        <dbReference type="EMBL" id="GAA0564253.1"/>
    </source>
</evidence>
<keyword evidence="7 8" id="KW-0472">Membrane</keyword>
<evidence type="ECO:0000256" key="4">
    <source>
        <dbReference type="ARBA" id="ARBA00022692"/>
    </source>
</evidence>
<evidence type="ECO:0000256" key="7">
    <source>
        <dbReference type="ARBA" id="ARBA00023136"/>
    </source>
</evidence>
<keyword evidence="5" id="KW-0378">Hydrolase</keyword>
<feature type="transmembrane region" description="Helical" evidence="8">
    <location>
        <begin position="177"/>
        <end position="196"/>
    </location>
</feature>
<accession>A0ABN1EDE5</accession>
<feature type="transmembrane region" description="Helical" evidence="8">
    <location>
        <begin position="68"/>
        <end position="87"/>
    </location>
</feature>
<evidence type="ECO:0000256" key="2">
    <source>
        <dbReference type="ARBA" id="ARBA00022475"/>
    </source>
</evidence>
<proteinExistence type="predicted"/>
<dbReference type="Proteomes" id="UP001501169">
    <property type="component" value="Unassembled WGS sequence"/>
</dbReference>
<dbReference type="InterPro" id="IPR019127">
    <property type="entry name" value="Exosortase"/>
</dbReference>
<evidence type="ECO:0000256" key="3">
    <source>
        <dbReference type="ARBA" id="ARBA00022670"/>
    </source>
</evidence>
<feature type="transmembrane region" description="Helical" evidence="8">
    <location>
        <begin position="7"/>
        <end position="28"/>
    </location>
</feature>
<evidence type="ECO:0000256" key="8">
    <source>
        <dbReference type="SAM" id="Phobius"/>
    </source>
</evidence>
<dbReference type="NCBIfam" id="TIGR02602">
    <property type="entry name" value="8TM_EpsH"/>
    <property type="match status" value="1"/>
</dbReference>
<dbReference type="EMBL" id="BAAAEO010000006">
    <property type="protein sequence ID" value="GAA0564253.1"/>
    <property type="molecule type" value="Genomic_DNA"/>
</dbReference>
<evidence type="ECO:0000256" key="1">
    <source>
        <dbReference type="ARBA" id="ARBA00004651"/>
    </source>
</evidence>
<dbReference type="Pfam" id="PF09721">
    <property type="entry name" value="Exosortase_EpsH"/>
    <property type="match status" value="1"/>
</dbReference>
<feature type="transmembrane region" description="Helical" evidence="8">
    <location>
        <begin position="40"/>
        <end position="56"/>
    </location>
</feature>
<keyword evidence="3" id="KW-0645">Protease</keyword>
<dbReference type="NCBIfam" id="TIGR04178">
    <property type="entry name" value="exo_archaeo"/>
    <property type="match status" value="1"/>
</dbReference>
<protein>
    <recommendedName>
        <fullName evidence="11">Exosortase</fullName>
    </recommendedName>
</protein>
<comment type="subcellular location">
    <subcellularLocation>
        <location evidence="1">Cell membrane</location>
        <topology evidence="1">Multi-pass membrane protein</topology>
    </subcellularLocation>
</comment>
<feature type="transmembrane region" description="Helical" evidence="8">
    <location>
        <begin position="281"/>
        <end position="303"/>
    </location>
</feature>
<dbReference type="InterPro" id="IPR013426">
    <property type="entry name" value="EpsH-like"/>
</dbReference>
<comment type="caution">
    <text evidence="9">The sequence shown here is derived from an EMBL/GenBank/DDBJ whole genome shotgun (WGS) entry which is preliminary data.</text>
</comment>
<feature type="transmembrane region" description="Helical" evidence="8">
    <location>
        <begin position="203"/>
        <end position="231"/>
    </location>
</feature>
<evidence type="ECO:0000313" key="10">
    <source>
        <dbReference type="Proteomes" id="UP001501169"/>
    </source>
</evidence>
<gene>
    <name evidence="9" type="ORF">GCM10009098_35500</name>
</gene>
<evidence type="ECO:0008006" key="11">
    <source>
        <dbReference type="Google" id="ProtNLM"/>
    </source>
</evidence>
<feature type="transmembrane region" description="Helical" evidence="8">
    <location>
        <begin position="243"/>
        <end position="260"/>
    </location>
</feature>
<evidence type="ECO:0000256" key="5">
    <source>
        <dbReference type="ARBA" id="ARBA00022801"/>
    </source>
</evidence>
<feature type="transmembrane region" description="Helical" evidence="8">
    <location>
        <begin position="99"/>
        <end position="124"/>
    </location>
</feature>
<dbReference type="RefSeq" id="WP_226768026.1">
    <property type="nucleotide sequence ID" value="NZ_BAAAEO010000006.1"/>
</dbReference>
<dbReference type="InterPro" id="IPR026392">
    <property type="entry name" value="Exo/Archaeosortase_dom"/>
</dbReference>
<evidence type="ECO:0000256" key="6">
    <source>
        <dbReference type="ARBA" id="ARBA00022989"/>
    </source>
</evidence>
<name>A0ABN1EDE5_9GAMM</name>
<feature type="transmembrane region" description="Helical" evidence="8">
    <location>
        <begin position="136"/>
        <end position="157"/>
    </location>
</feature>
<keyword evidence="4 8" id="KW-0812">Transmembrane</keyword>
<keyword evidence="6 8" id="KW-1133">Transmembrane helix</keyword>